<dbReference type="PANTHER" id="PTHR43611:SF3">
    <property type="entry name" value="FLAVIN MONONUCLEOTIDE HYDROLASE 1, CHLOROPLATIC"/>
    <property type="match status" value="1"/>
</dbReference>
<dbReference type="NCBIfam" id="TIGR01509">
    <property type="entry name" value="HAD-SF-IA-v3"/>
    <property type="match status" value="1"/>
</dbReference>
<dbReference type="InterPro" id="IPR006439">
    <property type="entry name" value="HAD-SF_hydro_IA"/>
</dbReference>
<dbReference type="InterPro" id="IPR023198">
    <property type="entry name" value="PGP-like_dom2"/>
</dbReference>
<dbReference type="RefSeq" id="WP_132145939.1">
    <property type="nucleotide sequence ID" value="NZ_SLWR01000002.1"/>
</dbReference>
<dbReference type="SFLD" id="SFLDG01129">
    <property type="entry name" value="C1.5:_HAD__Beta-PGM__Phosphata"/>
    <property type="match status" value="1"/>
</dbReference>
<dbReference type="EMBL" id="SLWR01000002">
    <property type="protein sequence ID" value="TCO50534.1"/>
    <property type="molecule type" value="Genomic_DNA"/>
</dbReference>
<dbReference type="SUPFAM" id="SSF56784">
    <property type="entry name" value="HAD-like"/>
    <property type="match status" value="1"/>
</dbReference>
<sequence>MTERTIDTVVFDIGGVLMDWSPDYLYADLIPDEQQRTWFLTEVTTREWNHQQDAGRPWAEAVVELTALHPEHAEWIEAYDTQWLKTIKGLFEDTVAVFNDMRALGIPTYALTNFSAEKWEVAKEAFPILTEFDGEVVSGVEQTTKPDEKIYRILLERFGLTAERTFYTDDVQHNVDGARVVGIDAELFTSAASLREHLRARGLSV</sequence>
<evidence type="ECO:0000313" key="1">
    <source>
        <dbReference type="EMBL" id="TCO50534.1"/>
    </source>
</evidence>
<dbReference type="Proteomes" id="UP000295573">
    <property type="component" value="Unassembled WGS sequence"/>
</dbReference>
<dbReference type="Gene3D" id="3.40.50.1000">
    <property type="entry name" value="HAD superfamily/HAD-like"/>
    <property type="match status" value="1"/>
</dbReference>
<protein>
    <submittedName>
        <fullName evidence="1">2-haloacid dehalogenase</fullName>
    </submittedName>
</protein>
<organism evidence="1 2">
    <name type="scientific">Kribbella antiqua</name>
    <dbReference type="NCBI Taxonomy" id="2512217"/>
    <lineage>
        <taxon>Bacteria</taxon>
        <taxon>Bacillati</taxon>
        <taxon>Actinomycetota</taxon>
        <taxon>Actinomycetes</taxon>
        <taxon>Propionibacteriales</taxon>
        <taxon>Kribbellaceae</taxon>
        <taxon>Kribbella</taxon>
    </lineage>
</organism>
<gene>
    <name evidence="1" type="ORF">EV646_102608</name>
</gene>
<name>A0A4R2IYD0_9ACTN</name>
<dbReference type="InterPro" id="IPR036412">
    <property type="entry name" value="HAD-like_sf"/>
</dbReference>
<dbReference type="Pfam" id="PF00702">
    <property type="entry name" value="Hydrolase"/>
    <property type="match status" value="1"/>
</dbReference>
<dbReference type="InterPro" id="IPR023214">
    <property type="entry name" value="HAD_sf"/>
</dbReference>
<dbReference type="PRINTS" id="PR00413">
    <property type="entry name" value="HADHALOGNASE"/>
</dbReference>
<dbReference type="CDD" id="cd02603">
    <property type="entry name" value="HAD_sEH-N_like"/>
    <property type="match status" value="1"/>
</dbReference>
<dbReference type="SFLD" id="SFLDS00003">
    <property type="entry name" value="Haloacid_Dehalogenase"/>
    <property type="match status" value="1"/>
</dbReference>
<dbReference type="AlphaFoldDB" id="A0A4R2IYD0"/>
<comment type="caution">
    <text evidence="1">The sequence shown here is derived from an EMBL/GenBank/DDBJ whole genome shotgun (WGS) entry which is preliminary data.</text>
</comment>
<dbReference type="OrthoDB" id="9797415at2"/>
<dbReference type="Gene3D" id="1.10.150.240">
    <property type="entry name" value="Putative phosphatase, domain 2"/>
    <property type="match status" value="1"/>
</dbReference>
<dbReference type="PANTHER" id="PTHR43611">
    <property type="entry name" value="ALPHA-D-GLUCOSE 1-PHOSPHATE PHOSPHATASE"/>
    <property type="match status" value="1"/>
</dbReference>
<accession>A0A4R2IYD0</accession>
<reference evidence="1 2" key="1">
    <citation type="journal article" date="2015" name="Stand. Genomic Sci.">
        <title>Genomic Encyclopedia of Bacterial and Archaeal Type Strains, Phase III: the genomes of soil and plant-associated and newly described type strains.</title>
        <authorList>
            <person name="Whitman W.B."/>
            <person name="Woyke T."/>
            <person name="Klenk H.P."/>
            <person name="Zhou Y."/>
            <person name="Lilburn T.G."/>
            <person name="Beck B.J."/>
            <person name="De Vos P."/>
            <person name="Vandamme P."/>
            <person name="Eisen J.A."/>
            <person name="Garrity G."/>
            <person name="Hugenholtz P."/>
            <person name="Kyrpides N.C."/>
        </authorList>
    </citation>
    <scope>NUCLEOTIDE SEQUENCE [LARGE SCALE GENOMIC DNA]</scope>
    <source>
        <strain evidence="1 2">VKM Ac-2541</strain>
    </source>
</reference>
<evidence type="ECO:0000313" key="2">
    <source>
        <dbReference type="Proteomes" id="UP000295573"/>
    </source>
</evidence>
<keyword evidence="2" id="KW-1185">Reference proteome</keyword>
<proteinExistence type="predicted"/>